<dbReference type="PANTHER" id="PTHR11070:SF2">
    <property type="entry name" value="ATP-DEPENDENT DNA HELICASE SRS2"/>
    <property type="match status" value="1"/>
</dbReference>
<evidence type="ECO:0000256" key="1">
    <source>
        <dbReference type="ARBA" id="ARBA00009922"/>
    </source>
</evidence>
<comment type="caution">
    <text evidence="18">The sequence shown here is derived from an EMBL/GenBank/DDBJ whole genome shotgun (WGS) entry which is preliminary data.</text>
</comment>
<evidence type="ECO:0000256" key="2">
    <source>
        <dbReference type="ARBA" id="ARBA00022722"/>
    </source>
</evidence>
<comment type="similarity">
    <text evidence="1">Belongs to the helicase family. UvrD subfamily.</text>
</comment>
<feature type="domain" description="UvrD-like helicase C-terminal" evidence="17">
    <location>
        <begin position="297"/>
        <end position="569"/>
    </location>
</feature>
<evidence type="ECO:0000256" key="11">
    <source>
        <dbReference type="ARBA" id="ARBA00023235"/>
    </source>
</evidence>
<dbReference type="SUPFAM" id="SSF52980">
    <property type="entry name" value="Restriction endonuclease-like"/>
    <property type="match status" value="1"/>
</dbReference>
<keyword evidence="6 15" id="KW-0347">Helicase</keyword>
<dbReference type="InterPro" id="IPR011604">
    <property type="entry name" value="PDDEXK-like_dom_sf"/>
</dbReference>
<accession>A0A1F4VCC0</accession>
<evidence type="ECO:0000256" key="9">
    <source>
        <dbReference type="ARBA" id="ARBA00023125"/>
    </source>
</evidence>
<feature type="binding site" evidence="15">
    <location>
        <begin position="7"/>
        <end position="14"/>
    </location>
    <ligand>
        <name>ATP</name>
        <dbReference type="ChEBI" id="CHEBI:30616"/>
    </ligand>
</feature>
<dbReference type="Gene3D" id="1.10.486.10">
    <property type="entry name" value="PCRA, domain 4"/>
    <property type="match status" value="1"/>
</dbReference>
<dbReference type="InterPro" id="IPR013986">
    <property type="entry name" value="DExx_box_DNA_helicase_dom_sf"/>
</dbReference>
<feature type="domain" description="UvrD-like helicase ATP-binding" evidence="16">
    <location>
        <begin position="1"/>
        <end position="295"/>
    </location>
</feature>
<proteinExistence type="inferred from homology"/>
<evidence type="ECO:0000256" key="15">
    <source>
        <dbReference type="PROSITE-ProRule" id="PRU00560"/>
    </source>
</evidence>
<dbReference type="SUPFAM" id="SSF52540">
    <property type="entry name" value="P-loop containing nucleoside triphosphate hydrolases"/>
    <property type="match status" value="1"/>
</dbReference>
<dbReference type="CDD" id="cd18807">
    <property type="entry name" value="SF1_C_UvrD"/>
    <property type="match status" value="1"/>
</dbReference>
<dbReference type="InterPro" id="IPR000212">
    <property type="entry name" value="DNA_helicase_UvrD/REP"/>
</dbReference>
<keyword evidence="3 15" id="KW-0547">Nucleotide-binding</keyword>
<evidence type="ECO:0000259" key="17">
    <source>
        <dbReference type="PROSITE" id="PS51217"/>
    </source>
</evidence>
<dbReference type="GO" id="GO:0000725">
    <property type="term" value="P:recombinational repair"/>
    <property type="evidence" value="ECO:0007669"/>
    <property type="project" value="TreeGrafter"/>
</dbReference>
<evidence type="ECO:0000256" key="4">
    <source>
        <dbReference type="ARBA" id="ARBA00022763"/>
    </source>
</evidence>
<name>A0A1F4VCC0_UNCKA</name>
<evidence type="ECO:0000256" key="5">
    <source>
        <dbReference type="ARBA" id="ARBA00022801"/>
    </source>
</evidence>
<keyword evidence="10" id="KW-0234">DNA repair</keyword>
<dbReference type="Gene3D" id="3.40.50.300">
    <property type="entry name" value="P-loop containing nucleotide triphosphate hydrolases"/>
    <property type="match status" value="2"/>
</dbReference>
<organism evidence="18 19">
    <name type="scientific">candidate division WWE3 bacterium RIFCSPHIGHO2_01_FULL_48_15</name>
    <dbReference type="NCBI Taxonomy" id="1802619"/>
    <lineage>
        <taxon>Bacteria</taxon>
        <taxon>Katanobacteria</taxon>
    </lineage>
</organism>
<dbReference type="Proteomes" id="UP000179005">
    <property type="component" value="Unassembled WGS sequence"/>
</dbReference>
<dbReference type="Pfam" id="PF12705">
    <property type="entry name" value="PDDEXK_1"/>
    <property type="match status" value="1"/>
</dbReference>
<evidence type="ECO:0000259" key="16">
    <source>
        <dbReference type="PROSITE" id="PS51198"/>
    </source>
</evidence>
<keyword evidence="7" id="KW-0269">Exonuclease</keyword>
<comment type="catalytic activity">
    <reaction evidence="12">
        <text>Couples ATP hydrolysis with the unwinding of duplex DNA by translocating in the 3'-5' direction.</text>
        <dbReference type="EC" id="5.6.2.4"/>
    </reaction>
</comment>
<sequence>MIKLVIAGPGTGKTTFITESIKKLLERKVKPENILALTFTEKSSEEMLGRLDEAMPLGYEPPWISTFHGFCDRILRQEGLEIGLDPAYKIITEPEAWLLLRQNLFDLPLDYYRPLGNPTKFLTSFLTFVSRAKDEEVSPEEYMRWILRLRSGSSTKEEKEEARRQLELAKTYQKYQELLLKNSYLDFGDLIIWAIKLFIKRPNLLANYQQQFRHIFVDEFQDTNIAQFSLIKLLVPSRLTVGWPGPAGPSNLTVVGDDDQAIYKWRGASVSNILQFKKEYPKSKVEVLKTTYRLTDKLAQSTYKLIQNNNPDRLEKKLKISKKLKTLKSGPEPQLLYARSQEEEADLVLRKIVDFINTEGKEYRDFAILARANAHLAPFIAALKRHALPYQVVGNRGLFEQEEVSALLAVLRVVRDPQDSISWYKVLNIPAFKISSPKVLELLNESKRTNVSLVEILKAKKIRALGLIDELAEKSFKVAPSHLLFDFVQKSGYIQNFVEMPTLENQLRIENISLFFQKIHQFEAEAKEPNVPELVEYLDMLIEAGESPAQAVIEDVDTINVMTVHAAKGLEFPVVFLVSLTSDRFPTRQRSEAIALPESFIKEVRSSGDEHLQEERRLFYVGATRASERLFLTFAQSYGGMREKKPSPFIHELEVEVPEIEKRTPSAVLEPVEGPPASGWEIPWKLPPKLSYSQLEDYKTCPWKYRYKYVLKIPAPPTPPMSFGISLHETLREFEIRRMRGENITLADLLAIFAQHFLSGGYRDPKEREAYRRRGKKMLRDFYNKYGKKLLPAFMVEKDFEIKIGGKILAGRIDRIGKDKKGNYEIIDFKTGEASQENMEKLKKRAQSDDQLLLYTIAAKEALGIEPKAVSLFYLDNGEKVEVKLSGEEIKKRKSEIETRIKSIASGDFHATPGPQCVPCPFNKICEFSQADRYR</sequence>
<dbReference type="Pfam" id="PF13361">
    <property type="entry name" value="UvrD_C"/>
    <property type="match status" value="1"/>
</dbReference>
<keyword evidence="5 15" id="KW-0378">Hydrolase</keyword>
<dbReference type="PANTHER" id="PTHR11070">
    <property type="entry name" value="UVRD / RECB / PCRA DNA HELICASE FAMILY MEMBER"/>
    <property type="match status" value="1"/>
</dbReference>
<comment type="catalytic activity">
    <reaction evidence="14">
        <text>ATP + H2O = ADP + phosphate + H(+)</text>
        <dbReference type="Rhea" id="RHEA:13065"/>
        <dbReference type="ChEBI" id="CHEBI:15377"/>
        <dbReference type="ChEBI" id="CHEBI:15378"/>
        <dbReference type="ChEBI" id="CHEBI:30616"/>
        <dbReference type="ChEBI" id="CHEBI:43474"/>
        <dbReference type="ChEBI" id="CHEBI:456216"/>
        <dbReference type="EC" id="5.6.2.4"/>
    </reaction>
</comment>
<evidence type="ECO:0000256" key="8">
    <source>
        <dbReference type="ARBA" id="ARBA00022840"/>
    </source>
</evidence>
<dbReference type="InterPro" id="IPR014016">
    <property type="entry name" value="UvrD-like_ATP-bd"/>
</dbReference>
<dbReference type="InterPro" id="IPR014017">
    <property type="entry name" value="DNA_helicase_UvrD-like_C"/>
</dbReference>
<dbReference type="Gene3D" id="3.90.320.10">
    <property type="match status" value="1"/>
</dbReference>
<keyword evidence="9" id="KW-0238">DNA-binding</keyword>
<evidence type="ECO:0000313" key="19">
    <source>
        <dbReference type="Proteomes" id="UP000179005"/>
    </source>
</evidence>
<dbReference type="InterPro" id="IPR038726">
    <property type="entry name" value="PDDEXK_AddAB-type"/>
</dbReference>
<protein>
    <recommendedName>
        <fullName evidence="13">DNA 3'-5' helicase</fullName>
        <ecNumber evidence="13">5.6.2.4</ecNumber>
    </recommendedName>
</protein>
<dbReference type="InterPro" id="IPR011335">
    <property type="entry name" value="Restrct_endonuc-II-like"/>
</dbReference>
<keyword evidence="2" id="KW-0540">Nuclease</keyword>
<evidence type="ECO:0000256" key="13">
    <source>
        <dbReference type="ARBA" id="ARBA00034808"/>
    </source>
</evidence>
<dbReference type="PROSITE" id="PS51217">
    <property type="entry name" value="UVRD_HELICASE_CTER"/>
    <property type="match status" value="1"/>
</dbReference>
<dbReference type="EMBL" id="MEVC01000012">
    <property type="protein sequence ID" value="OGC54845.1"/>
    <property type="molecule type" value="Genomic_DNA"/>
</dbReference>
<evidence type="ECO:0000256" key="6">
    <source>
        <dbReference type="ARBA" id="ARBA00022806"/>
    </source>
</evidence>
<evidence type="ECO:0000256" key="10">
    <source>
        <dbReference type="ARBA" id="ARBA00023204"/>
    </source>
</evidence>
<evidence type="ECO:0000256" key="7">
    <source>
        <dbReference type="ARBA" id="ARBA00022839"/>
    </source>
</evidence>
<dbReference type="Pfam" id="PF00580">
    <property type="entry name" value="UvrD-helicase"/>
    <property type="match status" value="1"/>
</dbReference>
<evidence type="ECO:0000256" key="14">
    <source>
        <dbReference type="ARBA" id="ARBA00048988"/>
    </source>
</evidence>
<keyword evidence="8 15" id="KW-0067">ATP-binding</keyword>
<dbReference type="Gene3D" id="1.10.10.160">
    <property type="match status" value="1"/>
</dbReference>
<evidence type="ECO:0000256" key="12">
    <source>
        <dbReference type="ARBA" id="ARBA00034617"/>
    </source>
</evidence>
<evidence type="ECO:0000313" key="18">
    <source>
        <dbReference type="EMBL" id="OGC54845.1"/>
    </source>
</evidence>
<gene>
    <name evidence="18" type="ORF">A2797_02820</name>
</gene>
<dbReference type="GO" id="GO:0005524">
    <property type="term" value="F:ATP binding"/>
    <property type="evidence" value="ECO:0007669"/>
    <property type="project" value="UniProtKB-UniRule"/>
</dbReference>
<keyword evidence="4" id="KW-0227">DNA damage</keyword>
<dbReference type="GO" id="GO:0004527">
    <property type="term" value="F:exonuclease activity"/>
    <property type="evidence" value="ECO:0007669"/>
    <property type="project" value="UniProtKB-KW"/>
</dbReference>
<keyword evidence="11" id="KW-0413">Isomerase</keyword>
<dbReference type="PROSITE" id="PS51198">
    <property type="entry name" value="UVRD_HELICASE_ATP_BIND"/>
    <property type="match status" value="1"/>
</dbReference>
<dbReference type="GO" id="GO:0043138">
    <property type="term" value="F:3'-5' DNA helicase activity"/>
    <property type="evidence" value="ECO:0007669"/>
    <property type="project" value="UniProtKB-EC"/>
</dbReference>
<reference evidence="18 19" key="1">
    <citation type="journal article" date="2016" name="Nat. Commun.">
        <title>Thousands of microbial genomes shed light on interconnected biogeochemical processes in an aquifer system.</title>
        <authorList>
            <person name="Anantharaman K."/>
            <person name="Brown C.T."/>
            <person name="Hug L.A."/>
            <person name="Sharon I."/>
            <person name="Castelle C.J."/>
            <person name="Probst A.J."/>
            <person name="Thomas B.C."/>
            <person name="Singh A."/>
            <person name="Wilkins M.J."/>
            <person name="Karaoz U."/>
            <person name="Brodie E.L."/>
            <person name="Williams K.H."/>
            <person name="Hubbard S.S."/>
            <person name="Banfield J.F."/>
        </authorList>
    </citation>
    <scope>NUCLEOTIDE SEQUENCE [LARGE SCALE GENOMIC DNA]</scope>
</reference>
<evidence type="ECO:0000256" key="3">
    <source>
        <dbReference type="ARBA" id="ARBA00022741"/>
    </source>
</evidence>
<dbReference type="STRING" id="1802619.A2797_02820"/>
<dbReference type="GO" id="GO:0003677">
    <property type="term" value="F:DNA binding"/>
    <property type="evidence" value="ECO:0007669"/>
    <property type="project" value="UniProtKB-KW"/>
</dbReference>
<dbReference type="InterPro" id="IPR027417">
    <property type="entry name" value="P-loop_NTPase"/>
</dbReference>
<dbReference type="EC" id="5.6.2.4" evidence="13"/>
<dbReference type="CDD" id="cd17932">
    <property type="entry name" value="DEXQc_UvrD"/>
    <property type="match status" value="1"/>
</dbReference>
<dbReference type="AlphaFoldDB" id="A0A1F4VCC0"/>